<dbReference type="OrthoDB" id="3800350at2759"/>
<name>A0A6A5TKW9_9PLEO</name>
<dbReference type="AlphaFoldDB" id="A0A6A5TKW9"/>
<dbReference type="Proteomes" id="UP000800035">
    <property type="component" value="Unassembled WGS sequence"/>
</dbReference>
<proteinExistence type="predicted"/>
<accession>A0A6A5TKW9</accession>
<feature type="region of interest" description="Disordered" evidence="1">
    <location>
        <begin position="533"/>
        <end position="579"/>
    </location>
</feature>
<feature type="compositionally biased region" description="Acidic residues" evidence="1">
    <location>
        <begin position="533"/>
        <end position="543"/>
    </location>
</feature>
<evidence type="ECO:0000313" key="4">
    <source>
        <dbReference type="Proteomes" id="UP000800035"/>
    </source>
</evidence>
<organism evidence="3 4">
    <name type="scientific">Byssothecium circinans</name>
    <dbReference type="NCBI Taxonomy" id="147558"/>
    <lineage>
        <taxon>Eukaryota</taxon>
        <taxon>Fungi</taxon>
        <taxon>Dikarya</taxon>
        <taxon>Ascomycota</taxon>
        <taxon>Pezizomycotina</taxon>
        <taxon>Dothideomycetes</taxon>
        <taxon>Pleosporomycetidae</taxon>
        <taxon>Pleosporales</taxon>
        <taxon>Massarineae</taxon>
        <taxon>Massarinaceae</taxon>
        <taxon>Byssothecium</taxon>
    </lineage>
</organism>
<feature type="compositionally biased region" description="Polar residues" evidence="1">
    <location>
        <begin position="551"/>
        <end position="569"/>
    </location>
</feature>
<gene>
    <name evidence="3" type="ORF">CC80DRAFT_507591</name>
</gene>
<evidence type="ECO:0000313" key="3">
    <source>
        <dbReference type="EMBL" id="KAF1952834.1"/>
    </source>
</evidence>
<dbReference type="InterPro" id="IPR058925">
    <property type="entry name" value="zf-C2H2_AcuF"/>
</dbReference>
<feature type="compositionally biased region" description="Acidic residues" evidence="1">
    <location>
        <begin position="139"/>
        <end position="152"/>
    </location>
</feature>
<dbReference type="InterPro" id="IPR013087">
    <property type="entry name" value="Znf_C2H2_type"/>
</dbReference>
<protein>
    <recommendedName>
        <fullName evidence="2">C2H2-type domain-containing protein</fullName>
    </recommendedName>
</protein>
<feature type="domain" description="C2H2-type" evidence="2">
    <location>
        <begin position="497"/>
        <end position="518"/>
    </location>
</feature>
<dbReference type="PANTHER" id="PTHR35391">
    <property type="entry name" value="C2H2-TYPE DOMAIN-CONTAINING PROTEIN-RELATED"/>
    <property type="match status" value="1"/>
</dbReference>
<evidence type="ECO:0000259" key="2">
    <source>
        <dbReference type="SMART" id="SM00355"/>
    </source>
</evidence>
<dbReference type="Pfam" id="PF26082">
    <property type="entry name" value="zf-C2H2_AcuF"/>
    <property type="match status" value="1"/>
</dbReference>
<dbReference type="EMBL" id="ML977007">
    <property type="protein sequence ID" value="KAF1952834.1"/>
    <property type="molecule type" value="Genomic_DNA"/>
</dbReference>
<dbReference type="SMART" id="SM00355">
    <property type="entry name" value="ZnF_C2H2"/>
    <property type="match status" value="3"/>
</dbReference>
<evidence type="ECO:0000256" key="1">
    <source>
        <dbReference type="SAM" id="MobiDB-lite"/>
    </source>
</evidence>
<dbReference type="PANTHER" id="PTHR35391:SF7">
    <property type="entry name" value="C2H2-TYPE DOMAIN-CONTAINING PROTEIN"/>
    <property type="match status" value="1"/>
</dbReference>
<feature type="region of interest" description="Disordered" evidence="1">
    <location>
        <begin position="139"/>
        <end position="158"/>
    </location>
</feature>
<sequence length="839" mass="94966">MSENVPFVGLPSAPLASTPLDDISERYEDCLTSFKTLLQNLSLPATPPTDDDGYLASKALEQYARFRTWGEETRATLPAASRGSLDDTLRKNESMKRTATSLILKIQRQVNNSIHLTGHRNQSHHDAQENILEADIDSDIDTEPSSDEDDIADGTNTSSKMGAQARIFRNLKDDIDSLYQFSLLISRPGFIRQYVHSSNQAFDSRVSHFSAFDILHVEEKVHEWNRLRLPEAEEDKITPGIVEWRAMLEPSPTLHTLVRRLARANTKRREQLLYWSKHPDQVRTTTSILLPPKTTAISATSMGKSRLGRAGGDPAHRQMLEEAKSQAPASIMTKNTFSTVVVSDLLGPQTVAGPARTIYAESTVGNKQSNRVPDLPNSVLKGDVFECPYCRLPLSSQQMQIRAEWKRHVFRDLRPYICTFKDCQNADKQYPTRHDWIYHEMQIHRRQWVCEEHDARFHSREALHDHLTQDHSISVPQQQLSVLMEMSERQCDEMEILPCPLCPDERRLKILHSHVAEHLESVALFVLSGYDEAEEEERDDSNDAADGNASTRIQNTDTSDGSQNHNGSDSSHEHKGKTTQCGDCNLEWKPSNENPTCPRCESTSLTKQEKVPEREIILLDLDSYVFTREGLALFSILTRQAEVVAMVLRFLTERTRILDSNLQIKSNCATLSREAAATATYLHSHGRLIAADMNLDDEFPPTHRDGIDLLNQAFRDSNFLCYIQYDRTVRNLFVTLISINYHLDLEPIEEPWCRPKSGHPPRLNLDESGLHANIVSKMPLFEVLFDYAWLLIQTLDHLVNSTKESDFADMPDALKSPVLPSSSTTPSDEALIDPVGTLV</sequence>
<reference evidence="3" key="1">
    <citation type="journal article" date="2020" name="Stud. Mycol.">
        <title>101 Dothideomycetes genomes: a test case for predicting lifestyles and emergence of pathogens.</title>
        <authorList>
            <person name="Haridas S."/>
            <person name="Albert R."/>
            <person name="Binder M."/>
            <person name="Bloem J."/>
            <person name="Labutti K."/>
            <person name="Salamov A."/>
            <person name="Andreopoulos B."/>
            <person name="Baker S."/>
            <person name="Barry K."/>
            <person name="Bills G."/>
            <person name="Bluhm B."/>
            <person name="Cannon C."/>
            <person name="Castanera R."/>
            <person name="Culley D."/>
            <person name="Daum C."/>
            <person name="Ezra D."/>
            <person name="Gonzalez J."/>
            <person name="Henrissat B."/>
            <person name="Kuo A."/>
            <person name="Liang C."/>
            <person name="Lipzen A."/>
            <person name="Lutzoni F."/>
            <person name="Magnuson J."/>
            <person name="Mondo S."/>
            <person name="Nolan M."/>
            <person name="Ohm R."/>
            <person name="Pangilinan J."/>
            <person name="Park H.-J."/>
            <person name="Ramirez L."/>
            <person name="Alfaro M."/>
            <person name="Sun H."/>
            <person name="Tritt A."/>
            <person name="Yoshinaga Y."/>
            <person name="Zwiers L.-H."/>
            <person name="Turgeon B."/>
            <person name="Goodwin S."/>
            <person name="Spatafora J."/>
            <person name="Crous P."/>
            <person name="Grigoriev I."/>
        </authorList>
    </citation>
    <scope>NUCLEOTIDE SEQUENCE</scope>
    <source>
        <strain evidence="3">CBS 675.92</strain>
    </source>
</reference>
<feature type="domain" description="C2H2-type" evidence="2">
    <location>
        <begin position="448"/>
        <end position="471"/>
    </location>
</feature>
<feature type="domain" description="C2H2-type" evidence="2">
    <location>
        <begin position="416"/>
        <end position="444"/>
    </location>
</feature>
<keyword evidence="4" id="KW-1185">Reference proteome</keyword>